<dbReference type="GO" id="GO:0005847">
    <property type="term" value="C:mRNA cleavage and polyadenylation specificity factor complex"/>
    <property type="evidence" value="ECO:0007669"/>
    <property type="project" value="InterPro"/>
</dbReference>
<dbReference type="PANTHER" id="PTHR45922:SF1">
    <property type="entry name" value="CLEAVAGE AND POLYADENYLATION SPECIFICITY FACTOR SUBUNIT 2"/>
    <property type="match status" value="1"/>
</dbReference>
<dbReference type="Pfam" id="PF07521">
    <property type="entry name" value="RMMBL"/>
    <property type="match status" value="1"/>
</dbReference>
<name>A0A4P9Z0F1_9FUNG</name>
<feature type="domain" description="Beta-Casp" evidence="6">
    <location>
        <begin position="31"/>
        <end position="153"/>
    </location>
</feature>
<dbReference type="InterPro" id="IPR022712">
    <property type="entry name" value="Beta_Casp"/>
</dbReference>
<dbReference type="InterPro" id="IPR025069">
    <property type="entry name" value="Cpsf2_C"/>
</dbReference>
<dbReference type="EMBL" id="KZ989568">
    <property type="protein sequence ID" value="RKP25933.1"/>
    <property type="molecule type" value="Genomic_DNA"/>
</dbReference>
<dbReference type="OrthoDB" id="64353at2759"/>
<dbReference type="InterPro" id="IPR036866">
    <property type="entry name" value="RibonucZ/Hydroxyglut_hydro"/>
</dbReference>
<evidence type="ECO:0000256" key="4">
    <source>
        <dbReference type="RuleBase" id="RU365006"/>
    </source>
</evidence>
<evidence type="ECO:0000256" key="5">
    <source>
        <dbReference type="SAM" id="MobiDB-lite"/>
    </source>
</evidence>
<dbReference type="Pfam" id="PF13299">
    <property type="entry name" value="CPSF100_C"/>
    <property type="match status" value="1"/>
</dbReference>
<feature type="compositionally biased region" description="Acidic residues" evidence="5">
    <location>
        <begin position="229"/>
        <end position="248"/>
    </location>
</feature>
<comment type="subcellular location">
    <subcellularLocation>
        <location evidence="1 4">Nucleus</location>
    </subcellularLocation>
</comment>
<feature type="compositionally biased region" description="Low complexity" evidence="5">
    <location>
        <begin position="219"/>
        <end position="228"/>
    </location>
</feature>
<evidence type="ECO:0000256" key="1">
    <source>
        <dbReference type="ARBA" id="ARBA00004123"/>
    </source>
</evidence>
<evidence type="ECO:0000256" key="3">
    <source>
        <dbReference type="ARBA" id="ARBA00023242"/>
    </source>
</evidence>
<evidence type="ECO:0000256" key="2">
    <source>
        <dbReference type="ARBA" id="ARBA00022664"/>
    </source>
</evidence>
<feature type="compositionally biased region" description="Basic residues" evidence="5">
    <location>
        <begin position="259"/>
        <end position="268"/>
    </location>
</feature>
<dbReference type="InterPro" id="IPR011108">
    <property type="entry name" value="RMMBL"/>
</dbReference>
<protein>
    <recommendedName>
        <fullName evidence="4">Cleavage and polyadenylation specificity factor subunit 2</fullName>
    </recommendedName>
    <alternativeName>
        <fullName evidence="4">Cleavage and polyadenylation specificity factor 100 kDa subunit</fullName>
    </alternativeName>
</protein>
<dbReference type="SMART" id="SM01027">
    <property type="entry name" value="Beta-Casp"/>
    <property type="match status" value="1"/>
</dbReference>
<dbReference type="GO" id="GO:0003723">
    <property type="term" value="F:RNA binding"/>
    <property type="evidence" value="ECO:0007669"/>
    <property type="project" value="UniProtKB-KW"/>
</dbReference>
<gene>
    <name evidence="7" type="ORF">SYNPS1DRAFT_22200</name>
</gene>
<evidence type="ECO:0000259" key="6">
    <source>
        <dbReference type="SMART" id="SM01027"/>
    </source>
</evidence>
<keyword evidence="8" id="KW-1185">Reference proteome</keyword>
<dbReference type="Proteomes" id="UP000278143">
    <property type="component" value="Unassembled WGS sequence"/>
</dbReference>
<dbReference type="InterPro" id="IPR027075">
    <property type="entry name" value="CPSF2"/>
</dbReference>
<proteinExistence type="inferred from homology"/>
<evidence type="ECO:0000313" key="8">
    <source>
        <dbReference type="Proteomes" id="UP000278143"/>
    </source>
</evidence>
<keyword evidence="3 4" id="KW-0539">Nucleus</keyword>
<dbReference type="GO" id="GO:0006398">
    <property type="term" value="P:mRNA 3'-end processing by stem-loop binding and cleavage"/>
    <property type="evidence" value="ECO:0007669"/>
    <property type="project" value="InterPro"/>
</dbReference>
<keyword evidence="4" id="KW-0694">RNA-binding</keyword>
<reference evidence="8" key="1">
    <citation type="journal article" date="2018" name="Nat. Microbiol.">
        <title>Leveraging single-cell genomics to expand the fungal tree of life.</title>
        <authorList>
            <person name="Ahrendt S.R."/>
            <person name="Quandt C.A."/>
            <person name="Ciobanu D."/>
            <person name="Clum A."/>
            <person name="Salamov A."/>
            <person name="Andreopoulos B."/>
            <person name="Cheng J.F."/>
            <person name="Woyke T."/>
            <person name="Pelin A."/>
            <person name="Henrissat B."/>
            <person name="Reynolds N.K."/>
            <person name="Benny G.L."/>
            <person name="Smith M.E."/>
            <person name="James T.Y."/>
            <person name="Grigoriev I.V."/>
        </authorList>
    </citation>
    <scope>NUCLEOTIDE SEQUENCE [LARGE SCALE GENOMIC DNA]</scope>
    <source>
        <strain evidence="8">Benny S71-1</strain>
    </source>
</reference>
<keyword evidence="2 4" id="KW-0507">mRNA processing</keyword>
<dbReference type="Pfam" id="PF10996">
    <property type="entry name" value="Beta-Casp"/>
    <property type="match status" value="1"/>
</dbReference>
<dbReference type="PANTHER" id="PTHR45922">
    <property type="entry name" value="CLEAVAGE AND POLYADENYLATION SPECIFICITY FACTOR SUBUNIT 2"/>
    <property type="match status" value="1"/>
</dbReference>
<evidence type="ECO:0000313" key="7">
    <source>
        <dbReference type="EMBL" id="RKP25933.1"/>
    </source>
</evidence>
<dbReference type="SUPFAM" id="SSF56281">
    <property type="entry name" value="Metallo-hydrolase/oxidoreductase"/>
    <property type="match status" value="1"/>
</dbReference>
<feature type="compositionally biased region" description="Basic and acidic residues" evidence="5">
    <location>
        <begin position="249"/>
        <end position="258"/>
    </location>
</feature>
<feature type="region of interest" description="Disordered" evidence="5">
    <location>
        <begin position="205"/>
        <end position="274"/>
    </location>
</feature>
<dbReference type="AlphaFoldDB" id="A0A4P9Z0F1"/>
<accession>A0A4P9Z0F1</accession>
<feature type="non-terminal residue" evidence="7">
    <location>
        <position position="1"/>
    </location>
</feature>
<organism evidence="7 8">
    <name type="scientific">Syncephalis pseudoplumigaleata</name>
    <dbReference type="NCBI Taxonomy" id="1712513"/>
    <lineage>
        <taxon>Eukaryota</taxon>
        <taxon>Fungi</taxon>
        <taxon>Fungi incertae sedis</taxon>
        <taxon>Zoopagomycota</taxon>
        <taxon>Zoopagomycotina</taxon>
        <taxon>Zoopagomycetes</taxon>
        <taxon>Zoopagales</taxon>
        <taxon>Piptocephalidaceae</taxon>
        <taxon>Syncephalis</taxon>
    </lineage>
</organism>
<comment type="similarity">
    <text evidence="4">Belongs to the metallo-beta-lactamase superfamily. RNA-metabolizing metallo-beta-lactamase-like family. CPSF2/YSH1 subfamily.</text>
</comment>
<dbReference type="Gene3D" id="3.40.50.10890">
    <property type="match status" value="1"/>
</dbReference>
<sequence>TVGLTRLAETINATVEAGGNVLVPVDAALRILELAYLLDQHWFVHKIKTPLLLLGHTSYYAIQYAKSMTEWMGGNAAKQFHQSREHPFDFRAIRLVHNKDELDKLAGPKVVLATCASMTTGYSRELWLEWAQQPTNTVILTERGDPHSIARQLHDTWIAHYASVKANTVHPATPLDLAVKTKIPLEGEELRLYLEEERAQKEREAHEAAVIARSRNVLDEGGIASDSSGSEDEDEGEDGEGEGDAMDTDIEHRTTTDGHHHHHHHHRSTRDAERHQAMLDTEHDLYVRDGVRSGGFFKQTQSFPMFPFTERRRRFDDYGETIQQDHYMQDIEKLEQDAGRVPQGQPNFGAAGGAVAMAEKKAEPPCKYLVEMRTVHVQCQVQFIDFEGLADGRSIKTILAQVAPRKLIVVHGTKEATEDLARTCLATERMTHDVFAPSIGETLNVSAATNMYQAIPMEQQRQYTRSATLIGDAKLTELKRALQQQPGMQAEFRGEGVLTATGQLVLEGAFSSDYFKLRRLLYDQLAIV</sequence>